<proteinExistence type="predicted"/>
<sequence>MNADTPRRRRTSVRVARRTQDARHQKTTHNIESTKRRRVQQDRHVSFWSVPQEEHQGQLLDHSANSISQSLGNDFHGSLDADHLASSNVLQISSQHSSSQQVPAGADPSQAQLGAHFLTALDGNVDHRHMVPLAAAPEAYVAIPQTDPRTMHRSVDSATAAAPAAASTTMTDAGDFSFGTRGLEPASTSPRLTHSSLDMDNLVESRDFFLPEFDFADLSPLPQGLQGPSTRELNVFPTPAFDDADSTPGRIASDASQERQTHVDEEDVTAANVFSQIGSPLPSMRALPSMEPSGICKPNTQKPIATPCWKVSQSDYQALQAAVSEHSAVLPRKFVLPSRHTMSHFLERCINSLYKHQPFVHVPTFRVAESSLDLILAMCAVGAQLRFECELGMVYFHASKALIMSSRRIREASSVNSSPALDASMPPRRRLRSQTMQSILTLMSFGSWGPSTLLGEAVILQNLLAMIAREEGLGEAVERSLDRELSLHERWREWVNLESMRRIKIVSYTFTNLQSLAYNMVPPLLTAEVRCCTPASAQEWASVTAERWVEAQSMSGIVAVPFQTAFQDLFRCENGGASETPTTSALGNYALIFGILQCIFFLRQRHPVPFPAEHGTQSGTSLSSEDVSTIARALCKWQSWWEKCPESAIEPGASTGPISFNSIACLRLAWIRLYADLGPCRDLATRDPGTIVQVFTSGPPLQRHRHLNRVLLQAIHALSVPVRLGVRFVARSQTLFWSVNQALCTLECAVIIRKWLEVLEVEIAQAPMSKEERNIILMLRGVVLESGFFTEEELTALPISTASDAIVGHANNHDNSCQSDDHAGANHYVSPDASSWPQEPLVHSKDNSDRRAFVLDMDLWTVPEPAMPTPPSFADDTTAWQRQIAGLSVAVARLWAEIFSDNHVFDLVTTIGRTLGLYSQRLGRTFRSHRP</sequence>
<feature type="compositionally biased region" description="Basic residues" evidence="7">
    <location>
        <begin position="7"/>
        <end position="17"/>
    </location>
</feature>
<evidence type="ECO:0000313" key="10">
    <source>
        <dbReference type="Proteomes" id="UP001334248"/>
    </source>
</evidence>
<dbReference type="PANTHER" id="PTHR40626:SF10">
    <property type="entry name" value="C2H2-TYPE DOMAIN-CONTAINING PROTEIN"/>
    <property type="match status" value="1"/>
</dbReference>
<evidence type="ECO:0000256" key="3">
    <source>
        <dbReference type="ARBA" id="ARBA00022737"/>
    </source>
</evidence>
<comment type="caution">
    <text evidence="9">The sequence shown here is derived from an EMBL/GenBank/DDBJ whole genome shotgun (WGS) entry which is preliminary data.</text>
</comment>
<dbReference type="GeneID" id="90002899"/>
<dbReference type="EMBL" id="JAVHJV010000013">
    <property type="protein sequence ID" value="KAK5938479.1"/>
    <property type="molecule type" value="Genomic_DNA"/>
</dbReference>
<evidence type="ECO:0000256" key="2">
    <source>
        <dbReference type="ARBA" id="ARBA00022723"/>
    </source>
</evidence>
<evidence type="ECO:0000256" key="1">
    <source>
        <dbReference type="ARBA" id="ARBA00004123"/>
    </source>
</evidence>
<feature type="region of interest" description="Disordered" evidence="7">
    <location>
        <begin position="240"/>
        <end position="263"/>
    </location>
</feature>
<protein>
    <recommendedName>
        <fullName evidence="8">Xylanolytic transcriptional activator regulatory domain-containing protein</fullName>
    </recommendedName>
</protein>
<evidence type="ECO:0000256" key="6">
    <source>
        <dbReference type="ARBA" id="ARBA00023242"/>
    </source>
</evidence>
<evidence type="ECO:0000256" key="4">
    <source>
        <dbReference type="ARBA" id="ARBA00022771"/>
    </source>
</evidence>
<dbReference type="Proteomes" id="UP001334248">
    <property type="component" value="Unassembled WGS sequence"/>
</dbReference>
<name>A0ABR0RE47_9EURO</name>
<dbReference type="Pfam" id="PF04082">
    <property type="entry name" value="Fungal_trans"/>
    <property type="match status" value="1"/>
</dbReference>
<feature type="region of interest" description="Disordered" evidence="7">
    <location>
        <begin position="813"/>
        <end position="844"/>
    </location>
</feature>
<feature type="domain" description="Xylanolytic transcriptional activator regulatory" evidence="8">
    <location>
        <begin position="344"/>
        <end position="552"/>
    </location>
</feature>
<keyword evidence="6" id="KW-0539">Nucleus</keyword>
<comment type="subcellular location">
    <subcellularLocation>
        <location evidence="1">Nucleus</location>
    </subcellularLocation>
</comment>
<dbReference type="RefSeq" id="XP_064726569.1">
    <property type="nucleotide sequence ID" value="XM_064877844.1"/>
</dbReference>
<keyword evidence="5" id="KW-0862">Zinc</keyword>
<gene>
    <name evidence="9" type="ORF">PMZ80_009450</name>
</gene>
<keyword evidence="2" id="KW-0479">Metal-binding</keyword>
<accession>A0ABR0RE47</accession>
<reference evidence="9 10" key="1">
    <citation type="journal article" date="2023" name="Res Sq">
        <title>Genomic and morphological characterization of Knufia obscura isolated from the Mars 2020 spacecraft assembly facility.</title>
        <authorList>
            <person name="Chander A.M."/>
            <person name="Teixeira M.M."/>
            <person name="Singh N.K."/>
            <person name="Williams M.P."/>
            <person name="Parker C.W."/>
            <person name="Leo P."/>
            <person name="Stajich J.E."/>
            <person name="Torok T."/>
            <person name="Tighe S."/>
            <person name="Mason C.E."/>
            <person name="Venkateswaran K."/>
        </authorList>
    </citation>
    <scope>NUCLEOTIDE SEQUENCE [LARGE SCALE GENOMIC DNA]</scope>
    <source>
        <strain evidence="9 10">CCFEE 5817</strain>
    </source>
</reference>
<keyword evidence="4" id="KW-0863">Zinc-finger</keyword>
<evidence type="ECO:0000313" key="9">
    <source>
        <dbReference type="EMBL" id="KAK5938479.1"/>
    </source>
</evidence>
<feature type="compositionally biased region" description="Low complexity" evidence="7">
    <location>
        <begin position="162"/>
        <end position="173"/>
    </location>
</feature>
<feature type="region of interest" description="Disordered" evidence="7">
    <location>
        <begin position="162"/>
        <end position="192"/>
    </location>
</feature>
<evidence type="ECO:0000256" key="5">
    <source>
        <dbReference type="ARBA" id="ARBA00022833"/>
    </source>
</evidence>
<dbReference type="PANTHER" id="PTHR40626">
    <property type="entry name" value="MIP31509P"/>
    <property type="match status" value="1"/>
</dbReference>
<dbReference type="InterPro" id="IPR051059">
    <property type="entry name" value="VerF-like"/>
</dbReference>
<feature type="region of interest" description="Disordered" evidence="7">
    <location>
        <begin position="1"/>
        <end position="40"/>
    </location>
</feature>
<evidence type="ECO:0000259" key="8">
    <source>
        <dbReference type="Pfam" id="PF04082"/>
    </source>
</evidence>
<organism evidence="9 10">
    <name type="scientific">Knufia obscura</name>
    <dbReference type="NCBI Taxonomy" id="1635080"/>
    <lineage>
        <taxon>Eukaryota</taxon>
        <taxon>Fungi</taxon>
        <taxon>Dikarya</taxon>
        <taxon>Ascomycota</taxon>
        <taxon>Pezizomycotina</taxon>
        <taxon>Eurotiomycetes</taxon>
        <taxon>Chaetothyriomycetidae</taxon>
        <taxon>Chaetothyriales</taxon>
        <taxon>Trichomeriaceae</taxon>
        <taxon>Knufia</taxon>
    </lineage>
</organism>
<keyword evidence="10" id="KW-1185">Reference proteome</keyword>
<evidence type="ECO:0000256" key="7">
    <source>
        <dbReference type="SAM" id="MobiDB-lite"/>
    </source>
</evidence>
<keyword evidence="3" id="KW-0677">Repeat</keyword>
<dbReference type="InterPro" id="IPR007219">
    <property type="entry name" value="XnlR_reg_dom"/>
</dbReference>